<dbReference type="Proteomes" id="UP001596223">
    <property type="component" value="Unassembled WGS sequence"/>
</dbReference>
<reference evidence="2" key="1">
    <citation type="journal article" date="2019" name="Int. J. Syst. Evol. Microbiol.">
        <title>The Global Catalogue of Microorganisms (GCM) 10K type strain sequencing project: providing services to taxonomists for standard genome sequencing and annotation.</title>
        <authorList>
            <consortium name="The Broad Institute Genomics Platform"/>
            <consortium name="The Broad Institute Genome Sequencing Center for Infectious Disease"/>
            <person name="Wu L."/>
            <person name="Ma J."/>
        </authorList>
    </citation>
    <scope>NUCLEOTIDE SEQUENCE [LARGE SCALE GENOMIC DNA]</scope>
    <source>
        <strain evidence="2">CCUG 36956</strain>
    </source>
</reference>
<evidence type="ECO:0008006" key="3">
    <source>
        <dbReference type="Google" id="ProtNLM"/>
    </source>
</evidence>
<protein>
    <recommendedName>
        <fullName evidence="3">RiboL-PSP-HEPN domain-containing protein</fullName>
    </recommendedName>
</protein>
<comment type="caution">
    <text evidence="1">The sequence shown here is derived from an EMBL/GenBank/DDBJ whole genome shotgun (WGS) entry which is preliminary data.</text>
</comment>
<organism evidence="1 2">
    <name type="scientific">Nocardia lasii</name>
    <dbReference type="NCBI Taxonomy" id="1616107"/>
    <lineage>
        <taxon>Bacteria</taxon>
        <taxon>Bacillati</taxon>
        <taxon>Actinomycetota</taxon>
        <taxon>Actinomycetes</taxon>
        <taxon>Mycobacteriales</taxon>
        <taxon>Nocardiaceae</taxon>
        <taxon>Nocardia</taxon>
    </lineage>
</organism>
<accession>A0ABW1JU83</accession>
<sequence>MEAVHSAVTGRRRGRQYATEHLNLALFVSLAAEFQGYCRDLHDDAANVFALSLGPTTDPRITSLRATLVRGRKLDQGNAQPSALGADFQLLGLPLWSAVHAAYPSRGKGWNATLTSLNSARNAIAHRNDAQLAVVKAAQPLDLATFKRWRRSLDGAAAGFDKVTGAYLTEVASTGWHR</sequence>
<evidence type="ECO:0000313" key="2">
    <source>
        <dbReference type="Proteomes" id="UP001596223"/>
    </source>
</evidence>
<gene>
    <name evidence="1" type="ORF">ACFP3H_18515</name>
</gene>
<dbReference type="EMBL" id="JBHSQN010000013">
    <property type="protein sequence ID" value="MFC6013056.1"/>
    <property type="molecule type" value="Genomic_DNA"/>
</dbReference>
<proteinExistence type="predicted"/>
<name>A0ABW1JU83_9NOCA</name>
<evidence type="ECO:0000313" key="1">
    <source>
        <dbReference type="EMBL" id="MFC6013056.1"/>
    </source>
</evidence>
<keyword evidence="2" id="KW-1185">Reference proteome</keyword>
<dbReference type="RefSeq" id="WP_378607717.1">
    <property type="nucleotide sequence ID" value="NZ_JBHSQN010000013.1"/>
</dbReference>